<dbReference type="CDD" id="cd06150">
    <property type="entry name" value="YjgF_YER057c_UK114_like_2"/>
    <property type="match status" value="1"/>
</dbReference>
<comment type="caution">
    <text evidence="1">The sequence shown here is derived from an EMBL/GenBank/DDBJ whole genome shotgun (WGS) entry which is preliminary data.</text>
</comment>
<gene>
    <name evidence="1" type="ORF">GCM10008179_35110</name>
</gene>
<keyword evidence="2" id="KW-1185">Reference proteome</keyword>
<dbReference type="InterPro" id="IPR006175">
    <property type="entry name" value="YjgF/YER057c/UK114"/>
</dbReference>
<evidence type="ECO:0000313" key="1">
    <source>
        <dbReference type="EMBL" id="GLK69873.1"/>
    </source>
</evidence>
<evidence type="ECO:0000313" key="2">
    <source>
        <dbReference type="Proteomes" id="UP001143372"/>
    </source>
</evidence>
<dbReference type="Pfam" id="PF01042">
    <property type="entry name" value="Ribonuc_L-PSP"/>
    <property type="match status" value="1"/>
</dbReference>
<dbReference type="PANTHER" id="PTHR47328:SF1">
    <property type="entry name" value="RUTC FAMILY PROTEIN YOAB"/>
    <property type="match status" value="1"/>
</dbReference>
<dbReference type="Proteomes" id="UP001143372">
    <property type="component" value="Unassembled WGS sequence"/>
</dbReference>
<dbReference type="AlphaFoldDB" id="A0A9W6J510"/>
<accession>A0A9W6J510</accession>
<reference evidence="1" key="1">
    <citation type="journal article" date="2014" name="Int. J. Syst. Evol. Microbiol.">
        <title>Complete genome sequence of Corynebacterium casei LMG S-19264T (=DSM 44701T), isolated from a smear-ripened cheese.</title>
        <authorList>
            <consortium name="US DOE Joint Genome Institute (JGI-PGF)"/>
            <person name="Walter F."/>
            <person name="Albersmeier A."/>
            <person name="Kalinowski J."/>
            <person name="Ruckert C."/>
        </authorList>
    </citation>
    <scope>NUCLEOTIDE SEQUENCE</scope>
    <source>
        <strain evidence="1">VKM B-2347</strain>
    </source>
</reference>
<evidence type="ECO:0008006" key="3">
    <source>
        <dbReference type="Google" id="ProtNLM"/>
    </source>
</evidence>
<organism evidence="1 2">
    <name type="scientific">Hansschlegelia plantiphila</name>
    <dbReference type="NCBI Taxonomy" id="374655"/>
    <lineage>
        <taxon>Bacteria</taxon>
        <taxon>Pseudomonadati</taxon>
        <taxon>Pseudomonadota</taxon>
        <taxon>Alphaproteobacteria</taxon>
        <taxon>Hyphomicrobiales</taxon>
        <taxon>Methylopilaceae</taxon>
        <taxon>Hansschlegelia</taxon>
    </lineage>
</organism>
<dbReference type="EMBL" id="BSFI01000023">
    <property type="protein sequence ID" value="GLK69873.1"/>
    <property type="molecule type" value="Genomic_DNA"/>
</dbReference>
<dbReference type="InterPro" id="IPR035709">
    <property type="entry name" value="YoaB-like"/>
</dbReference>
<reference evidence="1" key="2">
    <citation type="submission" date="2023-01" db="EMBL/GenBank/DDBJ databases">
        <authorList>
            <person name="Sun Q."/>
            <person name="Evtushenko L."/>
        </authorList>
    </citation>
    <scope>NUCLEOTIDE SEQUENCE</scope>
    <source>
        <strain evidence="1">VKM B-2347</strain>
    </source>
</reference>
<dbReference type="RefSeq" id="WP_271170084.1">
    <property type="nucleotide sequence ID" value="NZ_BSFI01000023.1"/>
</dbReference>
<protein>
    <recommendedName>
        <fullName evidence="3">RidA family protein</fullName>
    </recommendedName>
</protein>
<dbReference type="InterPro" id="IPR035959">
    <property type="entry name" value="RutC-like_sf"/>
</dbReference>
<name>A0A9W6J510_9HYPH</name>
<proteinExistence type="predicted"/>
<dbReference type="PANTHER" id="PTHR47328">
    <property type="match status" value="1"/>
</dbReference>
<dbReference type="SUPFAM" id="SSF55298">
    <property type="entry name" value="YjgF-like"/>
    <property type="match status" value="1"/>
</dbReference>
<dbReference type="Gene3D" id="3.30.1330.40">
    <property type="entry name" value="RutC-like"/>
    <property type="match status" value="1"/>
</dbReference>
<sequence>MSSASEITRYDSNGRLSKVVVHNGVVYLSGLTAKVKTPDAKAQTADILAQIDGYLKQGGSDKSRLLRVNIWLHDMAHFDAMNEVWDGWVDKDAAPSRATVMSPLAGDGINLVEMMATAVV</sequence>